<dbReference type="GO" id="GO:0000976">
    <property type="term" value="F:transcription cis-regulatory region binding"/>
    <property type="evidence" value="ECO:0007669"/>
    <property type="project" value="TreeGrafter"/>
</dbReference>
<evidence type="ECO:0000256" key="3">
    <source>
        <dbReference type="ARBA" id="ARBA00023163"/>
    </source>
</evidence>
<dbReference type="EMBL" id="JAICBX010000002">
    <property type="protein sequence ID" value="MBW8637260.1"/>
    <property type="molecule type" value="Genomic_DNA"/>
</dbReference>
<dbReference type="RefSeq" id="WP_220227981.1">
    <property type="nucleotide sequence ID" value="NZ_JAICBX010000002.1"/>
</dbReference>
<comment type="caution">
    <text evidence="5">The sequence shown here is derived from an EMBL/GenBank/DDBJ whole genome shotgun (WGS) entry which is preliminary data.</text>
</comment>
<keyword evidence="3" id="KW-0804">Transcription</keyword>
<dbReference type="InterPro" id="IPR018060">
    <property type="entry name" value="HTH_AraC"/>
</dbReference>
<feature type="domain" description="HTH araC/xylS-type" evidence="4">
    <location>
        <begin position="241"/>
        <end position="339"/>
    </location>
</feature>
<dbReference type="PANTHER" id="PTHR47894">
    <property type="entry name" value="HTH-TYPE TRANSCRIPTIONAL REGULATOR GADX"/>
    <property type="match status" value="1"/>
</dbReference>
<dbReference type="PANTHER" id="PTHR47894:SF4">
    <property type="entry name" value="HTH-TYPE TRANSCRIPTIONAL REGULATOR GADX"/>
    <property type="match status" value="1"/>
</dbReference>
<keyword evidence="1" id="KW-0805">Transcription regulation</keyword>
<accession>A0AAE2ZM83</accession>
<dbReference type="InterPro" id="IPR009057">
    <property type="entry name" value="Homeodomain-like_sf"/>
</dbReference>
<dbReference type="Pfam" id="PF12833">
    <property type="entry name" value="HTH_18"/>
    <property type="match status" value="1"/>
</dbReference>
<dbReference type="InterPro" id="IPR032687">
    <property type="entry name" value="AraC-type_N"/>
</dbReference>
<protein>
    <submittedName>
        <fullName evidence="5">AraC family transcriptional regulator</fullName>
    </submittedName>
</protein>
<dbReference type="SUPFAM" id="SSF46689">
    <property type="entry name" value="Homeodomain-like"/>
    <property type="match status" value="1"/>
</dbReference>
<proteinExistence type="predicted"/>
<keyword evidence="2" id="KW-0238">DNA-binding</keyword>
<evidence type="ECO:0000256" key="1">
    <source>
        <dbReference type="ARBA" id="ARBA00023015"/>
    </source>
</evidence>
<dbReference type="PROSITE" id="PS01124">
    <property type="entry name" value="HTH_ARAC_FAMILY_2"/>
    <property type="match status" value="1"/>
</dbReference>
<evidence type="ECO:0000313" key="5">
    <source>
        <dbReference type="EMBL" id="MBW8637260.1"/>
    </source>
</evidence>
<reference evidence="5" key="1">
    <citation type="submission" date="2021-08" db="EMBL/GenBank/DDBJ databases">
        <title>Hoeflea bacterium WL0058 sp. nov., isolated from the sediment.</title>
        <authorList>
            <person name="Wang L."/>
            <person name="Zhang D."/>
        </authorList>
    </citation>
    <scope>NUCLEOTIDE SEQUENCE</scope>
    <source>
        <strain evidence="5">WL0058</strain>
    </source>
</reference>
<gene>
    <name evidence="5" type="ORF">K1W69_08675</name>
</gene>
<dbReference type="AlphaFoldDB" id="A0AAE2ZM83"/>
<dbReference type="GO" id="GO:0003700">
    <property type="term" value="F:DNA-binding transcription factor activity"/>
    <property type="evidence" value="ECO:0007669"/>
    <property type="project" value="InterPro"/>
</dbReference>
<dbReference type="GO" id="GO:0005829">
    <property type="term" value="C:cytosol"/>
    <property type="evidence" value="ECO:0007669"/>
    <property type="project" value="TreeGrafter"/>
</dbReference>
<dbReference type="PRINTS" id="PR00032">
    <property type="entry name" value="HTHARAC"/>
</dbReference>
<evidence type="ECO:0000259" key="4">
    <source>
        <dbReference type="PROSITE" id="PS01124"/>
    </source>
</evidence>
<dbReference type="Gene3D" id="1.10.10.60">
    <property type="entry name" value="Homeodomain-like"/>
    <property type="match status" value="1"/>
</dbReference>
<keyword evidence="6" id="KW-1185">Reference proteome</keyword>
<dbReference type="SMART" id="SM00342">
    <property type="entry name" value="HTH_ARAC"/>
    <property type="match status" value="1"/>
</dbReference>
<dbReference type="Pfam" id="PF12625">
    <property type="entry name" value="Arabinose_bd"/>
    <property type="match status" value="1"/>
</dbReference>
<name>A0AAE2ZM83_9HYPH</name>
<dbReference type="InterPro" id="IPR020449">
    <property type="entry name" value="Tscrpt_reg_AraC-type_HTH"/>
</dbReference>
<evidence type="ECO:0000256" key="2">
    <source>
        <dbReference type="ARBA" id="ARBA00023125"/>
    </source>
</evidence>
<evidence type="ECO:0000313" key="6">
    <source>
        <dbReference type="Proteomes" id="UP001196509"/>
    </source>
</evidence>
<sequence length="342" mass="37675">MPRITGSIPLARLRGIGTLPCVVEERTGEDSLIRILRSVGLPLEALDHPDLPIPVSLISDLFASSADKLGDRTLGVRIGKSMTHEAWGSWTGRSAQAPNLKIALQRLCLTIGAHLSSARMTLQQEDGYWIWRYTPPLRRDRITQYSDHLIYPMLTFAQVYLGSNWRPAWVEVNYPRDSSVQLIETLLRTSLRCGGDGIALPLSAEDLVQPHPVEMSIVAGAQNLREITADLVLGDAPEPARSFSAVVSLRLLEGKSDIEGASQMTGLGVQGLQRRLRSHGYTYQKILDAARCDRAVTLLTQTGLSVAEIAYSLGYDEHASFTRAFNRWIGCSPNIFRANSAN</sequence>
<organism evidence="5 6">
    <name type="scientific">Flavimaribacter sediminis</name>
    <dbReference type="NCBI Taxonomy" id="2865987"/>
    <lineage>
        <taxon>Bacteria</taxon>
        <taxon>Pseudomonadati</taxon>
        <taxon>Pseudomonadota</taxon>
        <taxon>Alphaproteobacteria</taxon>
        <taxon>Hyphomicrobiales</taxon>
        <taxon>Rhizobiaceae</taxon>
        <taxon>Flavimaribacter</taxon>
    </lineage>
</organism>
<dbReference type="Proteomes" id="UP001196509">
    <property type="component" value="Unassembled WGS sequence"/>
</dbReference>